<evidence type="ECO:0000256" key="6">
    <source>
        <dbReference type="SAM" id="Coils"/>
    </source>
</evidence>
<sequence>MAGRNRIPPHAMKGPPPPIPAHDRRHHHHPPPPHFPCTPRSSTSSERGAAASAAALPRGALAPPPPLPHHHQHAAIVEERLAAQFEEIQALLVDNQRLAATHVALKQELAAAQHELRRVSHGFAASQADMDLQLREVHEKAMKMETELRAVEAMRMELIQVRSDIQKLNAARQELTAQAQALNQDLTRASAEMQQAPAIKAEIDTMKQEVQRVRAAIEFEKKVMPRITSRAAAVGNQASVYGGNYGNPEPGHGANPYPAVYGMNPVPGGANAGLQYGSSSWVPMTCSELMGKDKKEWTLLSVDSVATCIGISFVVQEVF</sequence>
<evidence type="ECO:0000256" key="4">
    <source>
        <dbReference type="ARBA" id="ARBA00023054"/>
    </source>
</evidence>
<accession>A0A6V7NKM6</accession>
<evidence type="ECO:0000256" key="3">
    <source>
        <dbReference type="ARBA" id="ARBA00022782"/>
    </source>
</evidence>
<evidence type="ECO:0000313" key="8">
    <source>
        <dbReference type="EMBL" id="CAD1819132.1"/>
    </source>
</evidence>
<name>A0A6V7NKM6_ANACO</name>
<protein>
    <recommendedName>
        <fullName evidence="9">Protein FLX-like 1</fullName>
    </recommendedName>
</protein>
<keyword evidence="4 6" id="KW-0175">Coiled coil</keyword>
<feature type="coiled-coil region" evidence="6">
    <location>
        <begin position="95"/>
        <end position="192"/>
    </location>
</feature>
<keyword evidence="2" id="KW-0217">Developmental protein</keyword>
<feature type="region of interest" description="Disordered" evidence="7">
    <location>
        <begin position="1"/>
        <end position="71"/>
    </location>
</feature>
<dbReference type="GO" id="GO:0009908">
    <property type="term" value="P:flower development"/>
    <property type="evidence" value="ECO:0007669"/>
    <property type="project" value="UniProtKB-KW"/>
</dbReference>
<keyword evidence="3" id="KW-0221">Differentiation</keyword>
<dbReference type="InterPro" id="IPR040353">
    <property type="entry name" value="FLX/FLX-like"/>
</dbReference>
<organism evidence="8">
    <name type="scientific">Ananas comosus var. bracteatus</name>
    <name type="common">red pineapple</name>
    <dbReference type="NCBI Taxonomy" id="296719"/>
    <lineage>
        <taxon>Eukaryota</taxon>
        <taxon>Viridiplantae</taxon>
        <taxon>Streptophyta</taxon>
        <taxon>Embryophyta</taxon>
        <taxon>Tracheophyta</taxon>
        <taxon>Spermatophyta</taxon>
        <taxon>Magnoliopsida</taxon>
        <taxon>Liliopsida</taxon>
        <taxon>Poales</taxon>
        <taxon>Bromeliaceae</taxon>
        <taxon>Bromelioideae</taxon>
        <taxon>Ananas</taxon>
    </lineage>
</organism>
<comment type="similarity">
    <text evidence="1">Belongs to the FLX family.</text>
</comment>
<proteinExistence type="inferred from homology"/>
<evidence type="ECO:0000256" key="5">
    <source>
        <dbReference type="ARBA" id="ARBA00023089"/>
    </source>
</evidence>
<dbReference type="GO" id="GO:0030154">
    <property type="term" value="P:cell differentiation"/>
    <property type="evidence" value="ECO:0007669"/>
    <property type="project" value="UniProtKB-KW"/>
</dbReference>
<dbReference type="EMBL" id="LR862139">
    <property type="protein sequence ID" value="CAD1819132.1"/>
    <property type="molecule type" value="Genomic_DNA"/>
</dbReference>
<dbReference type="PANTHER" id="PTHR33405:SF7">
    <property type="entry name" value="PROTEIN FLX-LIKE 1"/>
    <property type="match status" value="1"/>
</dbReference>
<evidence type="ECO:0000256" key="7">
    <source>
        <dbReference type="SAM" id="MobiDB-lite"/>
    </source>
</evidence>
<dbReference type="PANTHER" id="PTHR33405">
    <property type="entry name" value="PROTEIN FLX-LIKE 2"/>
    <property type="match status" value="1"/>
</dbReference>
<gene>
    <name evidence="8" type="ORF">CB5_LOCUS2343</name>
</gene>
<evidence type="ECO:0008006" key="9">
    <source>
        <dbReference type="Google" id="ProtNLM"/>
    </source>
</evidence>
<reference evidence="8" key="1">
    <citation type="submission" date="2020-07" db="EMBL/GenBank/DDBJ databases">
        <authorList>
            <person name="Lin J."/>
        </authorList>
    </citation>
    <scope>NUCLEOTIDE SEQUENCE</scope>
</reference>
<keyword evidence="5" id="KW-0287">Flowering</keyword>
<dbReference type="AlphaFoldDB" id="A0A6V7NKM6"/>
<evidence type="ECO:0000256" key="1">
    <source>
        <dbReference type="ARBA" id="ARBA00005405"/>
    </source>
</evidence>
<feature type="compositionally biased region" description="Low complexity" evidence="7">
    <location>
        <begin position="49"/>
        <end position="61"/>
    </location>
</feature>
<evidence type="ECO:0000256" key="2">
    <source>
        <dbReference type="ARBA" id="ARBA00022473"/>
    </source>
</evidence>